<feature type="compositionally biased region" description="Basic and acidic residues" evidence="3">
    <location>
        <begin position="704"/>
        <end position="714"/>
    </location>
</feature>
<evidence type="ECO:0000313" key="6">
    <source>
        <dbReference type="Proteomes" id="UP000544127"/>
    </source>
</evidence>
<dbReference type="FunFam" id="2.30.29.30:FF:000029">
    <property type="entry name" value="Insulin receptor substrate 1"/>
    <property type="match status" value="1"/>
</dbReference>
<dbReference type="Gene3D" id="2.30.29.30">
    <property type="entry name" value="Pleckstrin-homology domain (PH domain)/Phosphotyrosine-binding domain (PTB)"/>
    <property type="match status" value="1"/>
</dbReference>
<dbReference type="EMBL" id="VZRI01002656">
    <property type="protein sequence ID" value="NWU90707.1"/>
    <property type="molecule type" value="Genomic_DNA"/>
</dbReference>
<protein>
    <submittedName>
        <fullName evidence="5">IRS2A protein</fullName>
    </submittedName>
</protein>
<dbReference type="GO" id="GO:0043548">
    <property type="term" value="F:phosphatidylinositol 3-kinase binding"/>
    <property type="evidence" value="ECO:0007669"/>
    <property type="project" value="TreeGrafter"/>
</dbReference>
<dbReference type="AlphaFoldDB" id="A0A7K6AMB6"/>
<dbReference type="PROSITE" id="PS51064">
    <property type="entry name" value="IRS_PTB"/>
    <property type="match status" value="1"/>
</dbReference>
<dbReference type="InterPro" id="IPR011993">
    <property type="entry name" value="PH-like_dom_sf"/>
</dbReference>
<feature type="compositionally biased region" description="Low complexity" evidence="3">
    <location>
        <begin position="229"/>
        <end position="241"/>
    </location>
</feature>
<gene>
    <name evidence="5" type="primary">Irs2a</name>
    <name evidence="5" type="ORF">UPUEPO_R02738</name>
</gene>
<evidence type="ECO:0000256" key="3">
    <source>
        <dbReference type="SAM" id="MobiDB-lite"/>
    </source>
</evidence>
<feature type="compositionally biased region" description="Low complexity" evidence="3">
    <location>
        <begin position="764"/>
        <end position="780"/>
    </location>
</feature>
<keyword evidence="2" id="KW-0807">Transducer</keyword>
<organism evidence="5 6">
    <name type="scientific">Upupa epops</name>
    <name type="common">Eurasian hoopoe</name>
    <dbReference type="NCBI Taxonomy" id="57439"/>
    <lineage>
        <taxon>Eukaryota</taxon>
        <taxon>Metazoa</taxon>
        <taxon>Chordata</taxon>
        <taxon>Craniata</taxon>
        <taxon>Vertebrata</taxon>
        <taxon>Euteleostomi</taxon>
        <taxon>Archelosauria</taxon>
        <taxon>Archosauria</taxon>
        <taxon>Dinosauria</taxon>
        <taxon>Saurischia</taxon>
        <taxon>Theropoda</taxon>
        <taxon>Coelurosauria</taxon>
        <taxon>Aves</taxon>
        <taxon>Neognathae</taxon>
        <taxon>Neoaves</taxon>
        <taxon>Telluraves</taxon>
        <taxon>Coraciimorphae</taxon>
        <taxon>Bucerotiformes</taxon>
        <taxon>Upupidae</taxon>
        <taxon>Upupa</taxon>
    </lineage>
</organism>
<dbReference type="PRINTS" id="PR00628">
    <property type="entry name" value="INSULINRSI"/>
</dbReference>
<dbReference type="GO" id="GO:0005158">
    <property type="term" value="F:insulin receptor binding"/>
    <property type="evidence" value="ECO:0007669"/>
    <property type="project" value="InterPro"/>
</dbReference>
<feature type="non-terminal residue" evidence="5">
    <location>
        <position position="1"/>
    </location>
</feature>
<comment type="caution">
    <text evidence="5">The sequence shown here is derived from an EMBL/GenBank/DDBJ whole genome shotgun (WGS) entry which is preliminary data.</text>
</comment>
<accession>A0A7K6AMB6</accession>
<dbReference type="GO" id="GO:0005829">
    <property type="term" value="C:cytosol"/>
    <property type="evidence" value="ECO:0007669"/>
    <property type="project" value="TreeGrafter"/>
</dbReference>
<reference evidence="5 6" key="1">
    <citation type="submission" date="2019-09" db="EMBL/GenBank/DDBJ databases">
        <title>Bird 10,000 Genomes (B10K) Project - Family phase.</title>
        <authorList>
            <person name="Zhang G."/>
        </authorList>
    </citation>
    <scope>NUCLEOTIDE SEQUENCE [LARGE SCALE GENOMIC DNA]</scope>
    <source>
        <strain evidence="5">B10K-DU-012-37</strain>
    </source>
</reference>
<feature type="compositionally biased region" description="Low complexity" evidence="3">
    <location>
        <begin position="317"/>
        <end position="330"/>
    </location>
</feature>
<feature type="region of interest" description="Disordered" evidence="3">
    <location>
        <begin position="545"/>
        <end position="626"/>
    </location>
</feature>
<dbReference type="InterPro" id="IPR002404">
    <property type="entry name" value="IRS_PTB"/>
</dbReference>
<dbReference type="SUPFAM" id="SSF50729">
    <property type="entry name" value="PH domain-like"/>
    <property type="match status" value="1"/>
</dbReference>
<dbReference type="GO" id="GO:0005886">
    <property type="term" value="C:plasma membrane"/>
    <property type="evidence" value="ECO:0007669"/>
    <property type="project" value="TreeGrafter"/>
</dbReference>
<feature type="domain" description="IRS-type PTB" evidence="4">
    <location>
        <begin position="11"/>
        <end position="115"/>
    </location>
</feature>
<name>A0A7K6AMB6_UPUEP</name>
<feature type="compositionally biased region" description="Low complexity" evidence="3">
    <location>
        <begin position="173"/>
        <end position="182"/>
    </location>
</feature>
<feature type="non-terminal residue" evidence="5">
    <location>
        <position position="863"/>
    </location>
</feature>
<dbReference type="InterPro" id="IPR039011">
    <property type="entry name" value="IRS"/>
</dbReference>
<keyword evidence="1" id="KW-0597">Phosphoprotein</keyword>
<proteinExistence type="predicted"/>
<feature type="region of interest" description="Disordered" evidence="3">
    <location>
        <begin position="317"/>
        <end position="343"/>
    </location>
</feature>
<feature type="region of interest" description="Disordered" evidence="3">
    <location>
        <begin position="119"/>
        <end position="248"/>
    </location>
</feature>
<dbReference type="SMART" id="SM01244">
    <property type="entry name" value="IRS"/>
    <property type="match status" value="1"/>
</dbReference>
<evidence type="ECO:0000256" key="1">
    <source>
        <dbReference type="ARBA" id="ARBA00022553"/>
    </source>
</evidence>
<evidence type="ECO:0000259" key="4">
    <source>
        <dbReference type="PROSITE" id="PS51064"/>
    </source>
</evidence>
<feature type="region of interest" description="Disordered" evidence="3">
    <location>
        <begin position="795"/>
        <end position="814"/>
    </location>
</feature>
<evidence type="ECO:0000256" key="2">
    <source>
        <dbReference type="ARBA" id="ARBA00023224"/>
    </source>
</evidence>
<dbReference type="Pfam" id="PF02174">
    <property type="entry name" value="IRS"/>
    <property type="match status" value="1"/>
</dbReference>
<sequence length="863" mass="93365">YGVALRPGTVFKEVWQVNVKPKGLGQTKNLTGVYRLCLSSKAIHLVKLNSEVPSVHLQLMNIRRCGHSENFFFIEVGRSASIGPGELWMQVDDSVVAQNMHETFLDTMKALKAFAEFRPRSKSQSSGGGSGTNPISFITTRRHLGNLPPSQTGLQRRPRTESVAGGTPPTTKSSSSYRFRTSSEGEGTMTRPFRSASLPVSHFPSTTSPISVSSSSGHGSASDMLTRPSSSSVCGSPSDGGFISSDEYGSSPGDFRYFRVRSSTPDSLGNTPPIREENCLSEYMSMTKQQADDGPRDDYMEAEKCFRKRTYSLTKPTSAAVQQKTTQTTASLEEDSVGGHGRLLYSETPKLKDNNELEYNDANLDSVCNQSRSKARDDGYMPMMPGVASSLSNNSDYLPMTPKTMSVPKQINNSWSPSQVDSRGYMMMFPKASSSPVRSPLTGFVSKGSNEKIVNNEYMDMSPGNSASKHPGDLSYVHANSVSKGFSSYFSLPRSFKASSGQSGDHSEYVPMSSPGKLLYAGPENVKGVSSETLANGISKLPAAKDSDEGLVQNRAPRPTRLPLGTRGSNTIPRMYDRTVPPEPASPGEYINIDFNEKASNTPYSLSAEGSPSSLGSSSDHRQSPLSDYMSVDLDVQSPKAAKDLSNSLTDISIYASSSIPRNQPNPGYARLSFGTACVSTAGNRTDDYTEMTFNMAATPPRPFDTESDKHVKMDSPPSIVNRLCIVDRYPGSSSFPVPSSEPPMGPKVIRADPQGRRRHSSETFSSAGTVTTSSSFFTDSSKRHSSASFDNVWLKPDENVSDGQESKMSRDTSTGFQNGLNYIALNLRDDPISCEASTTVPTCHLQNGTSGLDSGAYVSIDF</sequence>
<feature type="region of interest" description="Disordered" evidence="3">
    <location>
        <begin position="697"/>
        <end position="716"/>
    </location>
</feature>
<keyword evidence="6" id="KW-1185">Reference proteome</keyword>
<evidence type="ECO:0000313" key="5">
    <source>
        <dbReference type="EMBL" id="NWU90707.1"/>
    </source>
</evidence>
<dbReference type="PANTHER" id="PTHR10614:SF2">
    <property type="entry name" value="INSULIN RECEPTOR SUBSTRATE 4"/>
    <property type="match status" value="1"/>
</dbReference>
<feature type="compositionally biased region" description="Low complexity" evidence="3">
    <location>
        <begin position="204"/>
        <end position="222"/>
    </location>
</feature>
<feature type="compositionally biased region" description="Low complexity" evidence="3">
    <location>
        <begin position="605"/>
        <end position="618"/>
    </location>
</feature>
<dbReference type="CDD" id="cd01204">
    <property type="entry name" value="PTB_IRS"/>
    <property type="match status" value="1"/>
</dbReference>
<dbReference type="PANTHER" id="PTHR10614">
    <property type="entry name" value="INSULIN RECEPTOR SUBSTRATE"/>
    <property type="match status" value="1"/>
</dbReference>
<dbReference type="Proteomes" id="UP000544127">
    <property type="component" value="Unassembled WGS sequence"/>
</dbReference>
<dbReference type="SMART" id="SM00310">
    <property type="entry name" value="PTBI"/>
    <property type="match status" value="1"/>
</dbReference>
<dbReference type="OrthoDB" id="946068at2759"/>
<dbReference type="GO" id="GO:0008286">
    <property type="term" value="P:insulin receptor signaling pathway"/>
    <property type="evidence" value="ECO:0007669"/>
    <property type="project" value="InterPro"/>
</dbReference>
<feature type="region of interest" description="Disordered" evidence="3">
    <location>
        <begin position="735"/>
        <end position="784"/>
    </location>
</feature>